<comment type="similarity">
    <text evidence="2 9">Belongs to the TonB-dependent receptor family.</text>
</comment>
<dbReference type="InterPro" id="IPR041700">
    <property type="entry name" value="OMP_b-brl_3"/>
</dbReference>
<feature type="signal peptide" evidence="11">
    <location>
        <begin position="1"/>
        <end position="23"/>
    </location>
</feature>
<feature type="compositionally biased region" description="Gly residues" evidence="10">
    <location>
        <begin position="739"/>
        <end position="752"/>
    </location>
</feature>
<evidence type="ECO:0000256" key="5">
    <source>
        <dbReference type="ARBA" id="ARBA00022692"/>
    </source>
</evidence>
<dbReference type="AlphaFoldDB" id="A0A7X2IJB1"/>
<feature type="region of interest" description="Disordered" evidence="10">
    <location>
        <begin position="739"/>
        <end position="763"/>
    </location>
</feature>
<dbReference type="PANTHER" id="PTHR40980:SF4">
    <property type="entry name" value="TONB-DEPENDENT RECEPTOR-LIKE BETA-BARREL DOMAIN-CONTAINING PROTEIN"/>
    <property type="match status" value="1"/>
</dbReference>
<keyword evidence="3 9" id="KW-0813">Transport</keyword>
<reference evidence="14 15" key="1">
    <citation type="submission" date="2019-11" db="EMBL/GenBank/DDBJ databases">
        <title>Novel species isolated from a subtropical stream in China.</title>
        <authorList>
            <person name="Lu H."/>
        </authorList>
    </citation>
    <scope>NUCLEOTIDE SEQUENCE [LARGE SCALE GENOMIC DNA]</scope>
    <source>
        <strain evidence="14 15">FT92W</strain>
    </source>
</reference>
<dbReference type="Gene3D" id="2.40.170.20">
    <property type="entry name" value="TonB-dependent receptor, beta-barrel domain"/>
    <property type="match status" value="1"/>
</dbReference>
<dbReference type="RefSeq" id="WP_154371341.1">
    <property type="nucleotide sequence ID" value="NZ_WKJJ01000002.1"/>
</dbReference>
<evidence type="ECO:0000256" key="2">
    <source>
        <dbReference type="ARBA" id="ARBA00009810"/>
    </source>
</evidence>
<dbReference type="PANTHER" id="PTHR40980">
    <property type="entry name" value="PLUG DOMAIN-CONTAINING PROTEIN"/>
    <property type="match status" value="1"/>
</dbReference>
<evidence type="ECO:0000256" key="7">
    <source>
        <dbReference type="ARBA" id="ARBA00023170"/>
    </source>
</evidence>
<evidence type="ECO:0000256" key="3">
    <source>
        <dbReference type="ARBA" id="ARBA00022448"/>
    </source>
</evidence>
<evidence type="ECO:0000256" key="4">
    <source>
        <dbReference type="ARBA" id="ARBA00022452"/>
    </source>
</evidence>
<evidence type="ECO:0000256" key="1">
    <source>
        <dbReference type="ARBA" id="ARBA00004571"/>
    </source>
</evidence>
<comment type="caution">
    <text evidence="14">The sequence shown here is derived from an EMBL/GenBank/DDBJ whole genome shotgun (WGS) entry which is preliminary data.</text>
</comment>
<evidence type="ECO:0000256" key="10">
    <source>
        <dbReference type="SAM" id="MobiDB-lite"/>
    </source>
</evidence>
<feature type="domain" description="Outer membrane protein beta-barrel" evidence="13">
    <location>
        <begin position="327"/>
        <end position="733"/>
    </location>
</feature>
<keyword evidence="5 9" id="KW-0812">Transmembrane</keyword>
<keyword evidence="4 9" id="KW-1134">Transmembrane beta strand</keyword>
<keyword evidence="7 14" id="KW-0675">Receptor</keyword>
<feature type="chain" id="PRO_5031239828" evidence="11">
    <location>
        <begin position="24"/>
        <end position="763"/>
    </location>
</feature>
<dbReference type="Pfam" id="PF07715">
    <property type="entry name" value="Plug"/>
    <property type="match status" value="1"/>
</dbReference>
<accession>A0A7X2IJB1</accession>
<protein>
    <submittedName>
        <fullName evidence="14">TonB-dependent receptor</fullName>
    </submittedName>
</protein>
<evidence type="ECO:0000256" key="8">
    <source>
        <dbReference type="ARBA" id="ARBA00023237"/>
    </source>
</evidence>
<evidence type="ECO:0000256" key="11">
    <source>
        <dbReference type="SAM" id="SignalP"/>
    </source>
</evidence>
<dbReference type="Proteomes" id="UP000446768">
    <property type="component" value="Unassembled WGS sequence"/>
</dbReference>
<dbReference type="InterPro" id="IPR037066">
    <property type="entry name" value="Plug_dom_sf"/>
</dbReference>
<feature type="domain" description="TonB-dependent receptor plug" evidence="12">
    <location>
        <begin position="89"/>
        <end position="169"/>
    </location>
</feature>
<keyword evidence="15" id="KW-1185">Reference proteome</keyword>
<dbReference type="Pfam" id="PF14905">
    <property type="entry name" value="OMP_b-brl_3"/>
    <property type="match status" value="1"/>
</dbReference>
<dbReference type="GO" id="GO:0009279">
    <property type="term" value="C:cell outer membrane"/>
    <property type="evidence" value="ECO:0007669"/>
    <property type="project" value="UniProtKB-SubCell"/>
</dbReference>
<feature type="region of interest" description="Disordered" evidence="10">
    <location>
        <begin position="24"/>
        <end position="60"/>
    </location>
</feature>
<dbReference type="InterPro" id="IPR039426">
    <property type="entry name" value="TonB-dep_rcpt-like"/>
</dbReference>
<keyword evidence="8 9" id="KW-0998">Cell outer membrane</keyword>
<comment type="subcellular location">
    <subcellularLocation>
        <location evidence="1 9">Cell outer membrane</location>
        <topology evidence="1 9">Multi-pass membrane protein</topology>
    </subcellularLocation>
</comment>
<dbReference type="InterPro" id="IPR036942">
    <property type="entry name" value="Beta-barrel_TonB_sf"/>
</dbReference>
<evidence type="ECO:0000313" key="14">
    <source>
        <dbReference type="EMBL" id="MRV70865.1"/>
    </source>
</evidence>
<keyword evidence="11" id="KW-0732">Signal</keyword>
<evidence type="ECO:0000256" key="9">
    <source>
        <dbReference type="PROSITE-ProRule" id="PRU01360"/>
    </source>
</evidence>
<dbReference type="Gene3D" id="2.170.130.10">
    <property type="entry name" value="TonB-dependent receptor, plug domain"/>
    <property type="match status" value="1"/>
</dbReference>
<feature type="compositionally biased region" description="Pro residues" evidence="10">
    <location>
        <begin position="753"/>
        <end position="763"/>
    </location>
</feature>
<evidence type="ECO:0000259" key="12">
    <source>
        <dbReference type="Pfam" id="PF07715"/>
    </source>
</evidence>
<evidence type="ECO:0000259" key="13">
    <source>
        <dbReference type="Pfam" id="PF14905"/>
    </source>
</evidence>
<evidence type="ECO:0000313" key="15">
    <source>
        <dbReference type="Proteomes" id="UP000446768"/>
    </source>
</evidence>
<keyword evidence="6 9" id="KW-0472">Membrane</keyword>
<gene>
    <name evidence="14" type="ORF">GJ700_03915</name>
</gene>
<evidence type="ECO:0000256" key="6">
    <source>
        <dbReference type="ARBA" id="ARBA00023136"/>
    </source>
</evidence>
<dbReference type="EMBL" id="WKJJ01000002">
    <property type="protein sequence ID" value="MRV70865.1"/>
    <property type="molecule type" value="Genomic_DNA"/>
</dbReference>
<dbReference type="SUPFAM" id="SSF56935">
    <property type="entry name" value="Porins"/>
    <property type="match status" value="1"/>
</dbReference>
<name>A0A7X2IJB1_9BURK</name>
<dbReference type="PROSITE" id="PS52016">
    <property type="entry name" value="TONB_DEPENDENT_REC_3"/>
    <property type="match status" value="1"/>
</dbReference>
<proteinExistence type="inferred from homology"/>
<sequence>MTRTPRFTSIALALLSATPAAIAQTSPPPATALPTAPEVTITGKVPPPKDKPKPPPQEPVEITSVTVAAERPTGRIDRQVYDVKSDISSTNGTAADALNSVPSVAVDPDGTVSLRGSTNVQILIDGKPSAMLQGDNRGATLNALSAEDIDSIEVINNPGAQFGNEGGGGPILNLVMRRNRRPGGFASVNGNAGTAGRYNSSISGSYNEGYWGFQGSAHVRHDGRNAHGDSERDRIDIRNGVPTHSEQQSATAGLNNSAGVNGAVSYNHGAHDTFNASLTYNQRDNDQRARDHYLNTGPGQATISDYVRTSLRAGESKNYAWGARWDHKGDIDGETLKVDLRVSSADNTSGSDYTSVYAVTPPGRIDTHSRQRNDTDNRIVDFTGDYERPAFGGMLKAGWKVASNRNRFDAFYADILSNGAESINPARTNLFEVDEGVTALYGSYQLRLNEQWGALAGLRAEHTSLDLNQVTGGIRAKNNYINYIPSFFATYKVSDDANLRFSYAHRLRRPNAGDLNPFVVYRDEFNVSSGNPHLKPTQTDSFEIGYETRMAGLETALRGYYRKEDDAILERKVFISDTVLLTTRGNGPGSSSGGLEFTVNGKLMQGLSLNTSGNLARSEQRILDSSGAPTGDTRTASSLSGRVRLNYQPTPQDQLQFMVQAQGKTLTGQGFREPNTTANFSLRHSLTPALNLVLNVTDIFNSNKMESVTDTDLLKDHTLRRFDGRIVYIGLSYRIGGAGGGGNRAPGGRGPGGPGPGGPGGPM</sequence>
<dbReference type="InterPro" id="IPR012910">
    <property type="entry name" value="Plug_dom"/>
</dbReference>
<organism evidence="14 15">
    <name type="scientific">Pseudoduganella rivuli</name>
    <dbReference type="NCBI Taxonomy" id="2666085"/>
    <lineage>
        <taxon>Bacteria</taxon>
        <taxon>Pseudomonadati</taxon>
        <taxon>Pseudomonadota</taxon>
        <taxon>Betaproteobacteria</taxon>
        <taxon>Burkholderiales</taxon>
        <taxon>Oxalobacteraceae</taxon>
        <taxon>Telluria group</taxon>
        <taxon>Pseudoduganella</taxon>
    </lineage>
</organism>